<evidence type="ECO:0000259" key="1">
    <source>
        <dbReference type="Pfam" id="PF14540"/>
    </source>
</evidence>
<sequence>MEELIRPLVKHCASQPTTVAVLLVDHIKELTSEDLFDVIVYAVAANQKNPEQCRHFYVKGVRVGLFIVDEGQFRNKILSDSYSLQLLYRSKVLFERDHYIDSVKKETSNYDPKMKIGLEFAELIQSYTMGKNMFEDGHFLNAYHLLVNSLHQLARIALIEKGIQEDSALWMKVKNVEPEILKIFEELIKSEEPIEKRLELIFLASSFLIYSKTLKGSEHILEVLSEGGMWSYEMIAQHPRIKLYGASLGTFLEYLIEKELIVTVQVESVFTGIYERYYQVEKNC</sequence>
<feature type="domain" description="YgxA-like helix-turn-helix" evidence="2">
    <location>
        <begin position="218"/>
        <end position="280"/>
    </location>
</feature>
<dbReference type="InterPro" id="IPR043519">
    <property type="entry name" value="NT_sf"/>
</dbReference>
<gene>
    <name evidence="4" type="primary">ygxA</name>
    <name evidence="4" type="ORF">J1TS3_43190</name>
</gene>
<dbReference type="EMBL" id="BOQT01000028">
    <property type="protein sequence ID" value="GIN23185.1"/>
    <property type="molecule type" value="Genomic_DNA"/>
</dbReference>
<dbReference type="Gene3D" id="3.30.460.10">
    <property type="entry name" value="Beta Polymerase, domain 2"/>
    <property type="match status" value="1"/>
</dbReference>
<evidence type="ECO:0000313" key="5">
    <source>
        <dbReference type="Proteomes" id="UP000680279"/>
    </source>
</evidence>
<dbReference type="Pfam" id="PF14540">
    <property type="entry name" value="NTF-like"/>
    <property type="match status" value="1"/>
</dbReference>
<evidence type="ECO:0000259" key="2">
    <source>
        <dbReference type="Pfam" id="PF18576"/>
    </source>
</evidence>
<evidence type="ECO:0000313" key="4">
    <source>
        <dbReference type="EMBL" id="GIN23185.1"/>
    </source>
</evidence>
<protein>
    <submittedName>
        <fullName evidence="4">Uncharacterized protein</fullName>
    </submittedName>
</protein>
<dbReference type="Gene3D" id="1.20.120.330">
    <property type="entry name" value="Nucleotidyltransferases domain 2"/>
    <property type="match status" value="1"/>
</dbReference>
<dbReference type="InterPro" id="IPR036388">
    <property type="entry name" value="WH-like_DNA-bd_sf"/>
</dbReference>
<organism evidence="4 5">
    <name type="scientific">Siminovitchia fordii</name>
    <dbReference type="NCBI Taxonomy" id="254759"/>
    <lineage>
        <taxon>Bacteria</taxon>
        <taxon>Bacillati</taxon>
        <taxon>Bacillota</taxon>
        <taxon>Bacilli</taxon>
        <taxon>Bacillales</taxon>
        <taxon>Bacillaceae</taxon>
        <taxon>Siminovitchia</taxon>
    </lineage>
</organism>
<dbReference type="InterPro" id="IPR041143">
    <property type="entry name" value="YgxA_HTH"/>
</dbReference>
<dbReference type="Gene3D" id="1.10.10.10">
    <property type="entry name" value="Winged helix-like DNA-binding domain superfamily/Winged helix DNA-binding domain"/>
    <property type="match status" value="1"/>
</dbReference>
<dbReference type="InterPro" id="IPR054515">
    <property type="entry name" value="YgxA-like_substrate-bd"/>
</dbReference>
<dbReference type="Proteomes" id="UP000680279">
    <property type="component" value="Unassembled WGS sequence"/>
</dbReference>
<reference evidence="4 5" key="1">
    <citation type="submission" date="2021-03" db="EMBL/GenBank/DDBJ databases">
        <title>Antimicrobial resistance genes in bacteria isolated from Japanese honey, and their potential for conferring macrolide and lincosamide resistance in the American foulbrood pathogen Paenibacillus larvae.</title>
        <authorList>
            <person name="Okamoto M."/>
            <person name="Kumagai M."/>
            <person name="Kanamori H."/>
            <person name="Takamatsu D."/>
        </authorList>
    </citation>
    <scope>NUCLEOTIDE SEQUENCE [LARGE SCALE GENOMIC DNA]</scope>
    <source>
        <strain evidence="4 5">J1TS3</strain>
    </source>
</reference>
<feature type="domain" description="YgxA-like substrate binding" evidence="3">
    <location>
        <begin position="113"/>
        <end position="212"/>
    </location>
</feature>
<accession>A0ABQ4KBQ9</accession>
<dbReference type="Pfam" id="PF22339">
    <property type="entry name" value="YgxA-like_sub_bind"/>
    <property type="match status" value="1"/>
</dbReference>
<keyword evidence="5" id="KW-1185">Reference proteome</keyword>
<proteinExistence type="predicted"/>
<dbReference type="InterPro" id="IPR029348">
    <property type="entry name" value="NTF-like"/>
</dbReference>
<dbReference type="Pfam" id="PF18576">
    <property type="entry name" value="HTH_52"/>
    <property type="match status" value="1"/>
</dbReference>
<name>A0ABQ4KBQ9_9BACI</name>
<dbReference type="RefSeq" id="WP_018706263.1">
    <property type="nucleotide sequence ID" value="NZ_BOQT01000028.1"/>
</dbReference>
<feature type="domain" description="Nucleotidyltransferase-like" evidence="1">
    <location>
        <begin position="1"/>
        <end position="111"/>
    </location>
</feature>
<comment type="caution">
    <text evidence="4">The sequence shown here is derived from an EMBL/GenBank/DDBJ whole genome shotgun (WGS) entry which is preliminary data.</text>
</comment>
<evidence type="ECO:0000259" key="3">
    <source>
        <dbReference type="Pfam" id="PF22339"/>
    </source>
</evidence>